<sequence length="455" mass="52696">MVDDVYVPPGWEVTPPKTTRLVPESAEEERSRQQQQQEDRCHEVKMEPESMDTDSEDGGVKLEPDMMLQDQSSNQVADSLSLPQLSDLVRMEQLPSRYFLWQMPADTESIKQMELKRRFSNMPFALCYYKSCRIIRHRWHIAPEECIPPSLRTKTLYSLALLVKLRRLASITKNNYLLADNLLVDAWTERSRTLGTGAPAQQLVERVTNDPCPCEPVIQECVLGLTCGDIDQAILWAKREKKRDKAHEKVQETRMRTRSRAKDEFRRNHPLIKAEPHGDDTRMPVQNKEWLKGMPIVAPQLPDSTRRSVSAQLVTERRREEKARKPTPTKTEQPNTGFTFTLPIRPSGRPAPPNPEEAKHPLQRMYEARQLKKQQKARQQELNEQRERDNILSNELGRMDMVHDGEMVRRAEECRQGVAMPSERFDFNTVRTLHPTNMPTQEDFARMGQGEMHAG</sequence>
<dbReference type="EMBL" id="JAVRRT010000006">
    <property type="protein sequence ID" value="KAK5171119.1"/>
    <property type="molecule type" value="Genomic_DNA"/>
</dbReference>
<name>A0AAV9PCG7_9PEZI</name>
<comment type="caution">
    <text evidence="2">The sequence shown here is derived from an EMBL/GenBank/DDBJ whole genome shotgun (WGS) entry which is preliminary data.</text>
</comment>
<dbReference type="RefSeq" id="XP_064660147.1">
    <property type="nucleotide sequence ID" value="XM_064801517.1"/>
</dbReference>
<organism evidence="2 3">
    <name type="scientific">Saxophila tyrrhenica</name>
    <dbReference type="NCBI Taxonomy" id="1690608"/>
    <lineage>
        <taxon>Eukaryota</taxon>
        <taxon>Fungi</taxon>
        <taxon>Dikarya</taxon>
        <taxon>Ascomycota</taxon>
        <taxon>Pezizomycotina</taxon>
        <taxon>Dothideomycetes</taxon>
        <taxon>Dothideomycetidae</taxon>
        <taxon>Mycosphaerellales</taxon>
        <taxon>Extremaceae</taxon>
        <taxon>Saxophila</taxon>
    </lineage>
</organism>
<feature type="region of interest" description="Disordered" evidence="1">
    <location>
        <begin position="241"/>
        <end position="284"/>
    </location>
</feature>
<feature type="region of interest" description="Disordered" evidence="1">
    <location>
        <begin position="1"/>
        <end position="57"/>
    </location>
</feature>
<accession>A0AAV9PCG7</accession>
<proteinExistence type="predicted"/>
<protein>
    <submittedName>
        <fullName evidence="2">Uncharacterized protein</fullName>
    </submittedName>
</protein>
<feature type="region of interest" description="Disordered" evidence="1">
    <location>
        <begin position="296"/>
        <end position="392"/>
    </location>
</feature>
<feature type="compositionally biased region" description="Basic and acidic residues" evidence="1">
    <location>
        <begin position="356"/>
        <end position="370"/>
    </location>
</feature>
<dbReference type="Proteomes" id="UP001337655">
    <property type="component" value="Unassembled WGS sequence"/>
</dbReference>
<evidence type="ECO:0000313" key="2">
    <source>
        <dbReference type="EMBL" id="KAK5171119.1"/>
    </source>
</evidence>
<dbReference type="GeneID" id="89925609"/>
<feature type="compositionally biased region" description="Basic and acidic residues" evidence="1">
    <location>
        <begin position="315"/>
        <end position="324"/>
    </location>
</feature>
<dbReference type="AlphaFoldDB" id="A0AAV9PCG7"/>
<feature type="compositionally biased region" description="Basic and acidic residues" evidence="1">
    <location>
        <begin position="243"/>
        <end position="282"/>
    </location>
</feature>
<reference evidence="2 3" key="1">
    <citation type="submission" date="2023-08" db="EMBL/GenBank/DDBJ databases">
        <title>Black Yeasts Isolated from many extreme environments.</title>
        <authorList>
            <person name="Coleine C."/>
            <person name="Stajich J.E."/>
            <person name="Selbmann L."/>
        </authorList>
    </citation>
    <scope>NUCLEOTIDE SEQUENCE [LARGE SCALE GENOMIC DNA]</scope>
    <source>
        <strain evidence="2 3">CCFEE 5935</strain>
    </source>
</reference>
<feature type="compositionally biased region" description="Polar residues" evidence="1">
    <location>
        <begin position="328"/>
        <end position="339"/>
    </location>
</feature>
<evidence type="ECO:0000256" key="1">
    <source>
        <dbReference type="SAM" id="MobiDB-lite"/>
    </source>
</evidence>
<feature type="compositionally biased region" description="Basic and acidic residues" evidence="1">
    <location>
        <begin position="378"/>
        <end position="390"/>
    </location>
</feature>
<feature type="compositionally biased region" description="Basic and acidic residues" evidence="1">
    <location>
        <begin position="28"/>
        <end position="48"/>
    </location>
</feature>
<gene>
    <name evidence="2" type="ORF">LTR77_004263</name>
</gene>
<evidence type="ECO:0000313" key="3">
    <source>
        <dbReference type="Proteomes" id="UP001337655"/>
    </source>
</evidence>
<keyword evidence="3" id="KW-1185">Reference proteome</keyword>